<evidence type="ECO:0000256" key="3">
    <source>
        <dbReference type="ARBA" id="ARBA00022448"/>
    </source>
</evidence>
<dbReference type="Pfam" id="PF03591">
    <property type="entry name" value="AzlC"/>
    <property type="match status" value="1"/>
</dbReference>
<evidence type="ECO:0000256" key="5">
    <source>
        <dbReference type="ARBA" id="ARBA00022692"/>
    </source>
</evidence>
<feature type="transmembrane region" description="Helical" evidence="8">
    <location>
        <begin position="176"/>
        <end position="194"/>
    </location>
</feature>
<protein>
    <submittedName>
        <fullName evidence="9">4-azaleucine resistance transporter AzlC</fullName>
    </submittedName>
</protein>
<keyword evidence="6 8" id="KW-1133">Transmembrane helix</keyword>
<keyword evidence="4" id="KW-1003">Cell membrane</keyword>
<feature type="transmembrane region" description="Helical" evidence="8">
    <location>
        <begin position="223"/>
        <end position="242"/>
    </location>
</feature>
<dbReference type="EMBL" id="SHKM01000002">
    <property type="protein sequence ID" value="RZT76371.1"/>
    <property type="molecule type" value="Genomic_DNA"/>
</dbReference>
<evidence type="ECO:0000256" key="6">
    <source>
        <dbReference type="ARBA" id="ARBA00022989"/>
    </source>
</evidence>
<dbReference type="Proteomes" id="UP000292136">
    <property type="component" value="Unassembled WGS sequence"/>
</dbReference>
<evidence type="ECO:0000313" key="9">
    <source>
        <dbReference type="EMBL" id="RZT76371.1"/>
    </source>
</evidence>
<organism evidence="9 10">
    <name type="scientific">Azospira oryzae</name>
    <dbReference type="NCBI Taxonomy" id="146939"/>
    <lineage>
        <taxon>Bacteria</taxon>
        <taxon>Pseudomonadati</taxon>
        <taxon>Pseudomonadota</taxon>
        <taxon>Betaproteobacteria</taxon>
        <taxon>Rhodocyclales</taxon>
        <taxon>Rhodocyclaceae</taxon>
        <taxon>Azospira</taxon>
    </lineage>
</organism>
<feature type="transmembrane region" description="Helical" evidence="8">
    <location>
        <begin position="200"/>
        <end position="216"/>
    </location>
</feature>
<name>A0ABY0IMD5_9RHOO</name>
<dbReference type="PANTHER" id="PTHR34979">
    <property type="entry name" value="INNER MEMBRANE PROTEIN YGAZ"/>
    <property type="match status" value="1"/>
</dbReference>
<feature type="transmembrane region" description="Helical" evidence="8">
    <location>
        <begin position="78"/>
        <end position="95"/>
    </location>
</feature>
<feature type="transmembrane region" description="Helical" evidence="8">
    <location>
        <begin position="27"/>
        <end position="47"/>
    </location>
</feature>
<dbReference type="RefSeq" id="WP_130459593.1">
    <property type="nucleotide sequence ID" value="NZ_SHKM01000002.1"/>
</dbReference>
<sequence>MNAPAETSGPTGAGLTPQGAFLLGLRALLPLLVGVAPFGVIYGVVALQSGIPPLAAVLMSSVVFAGSAQFLLAQLIGVGAPLLLMVGAAAVLNLRHTLYSASVAPLLGHLPWRWKLALAYLLTDEAYAAAIPYLLDPAHKAVRHWLLLGSGLALWSSWQLATLAGVLLGRGLPADLPLDFALPLTFIAIVVPLIDSRSRLAAALVAAAVAVVAAALPYKLGLFCAALAGLAAGVLLLPRRGIGEPRP</sequence>
<proteinExistence type="inferred from homology"/>
<evidence type="ECO:0000256" key="2">
    <source>
        <dbReference type="ARBA" id="ARBA00010735"/>
    </source>
</evidence>
<evidence type="ECO:0000256" key="8">
    <source>
        <dbReference type="SAM" id="Phobius"/>
    </source>
</evidence>
<evidence type="ECO:0000313" key="10">
    <source>
        <dbReference type="Proteomes" id="UP000292136"/>
    </source>
</evidence>
<dbReference type="PANTHER" id="PTHR34979:SF1">
    <property type="entry name" value="INNER MEMBRANE PROTEIN YGAZ"/>
    <property type="match status" value="1"/>
</dbReference>
<evidence type="ECO:0000256" key="1">
    <source>
        <dbReference type="ARBA" id="ARBA00004651"/>
    </source>
</evidence>
<keyword evidence="3" id="KW-0813">Transport</keyword>
<reference evidence="9 10" key="1">
    <citation type="submission" date="2019-02" db="EMBL/GenBank/DDBJ databases">
        <title>Genomic Encyclopedia of Type Strains, Phase IV (KMG-IV): sequencing the most valuable type-strain genomes for metagenomic binning, comparative biology and taxonomic classification.</title>
        <authorList>
            <person name="Goeker M."/>
        </authorList>
    </citation>
    <scope>NUCLEOTIDE SEQUENCE [LARGE SCALE GENOMIC DNA]</scope>
    <source>
        <strain evidence="9 10">DSM 21223</strain>
    </source>
</reference>
<keyword evidence="5 8" id="KW-0812">Transmembrane</keyword>
<evidence type="ECO:0000256" key="4">
    <source>
        <dbReference type="ARBA" id="ARBA00022475"/>
    </source>
</evidence>
<gene>
    <name evidence="9" type="ORF">EV678_2247</name>
</gene>
<feature type="transmembrane region" description="Helical" evidence="8">
    <location>
        <begin position="54"/>
        <end position="72"/>
    </location>
</feature>
<dbReference type="InterPro" id="IPR011606">
    <property type="entry name" value="Brnchd-chn_aa_trnsp_permease"/>
</dbReference>
<comment type="caution">
    <text evidence="9">The sequence shown here is derived from an EMBL/GenBank/DDBJ whole genome shotgun (WGS) entry which is preliminary data.</text>
</comment>
<accession>A0ABY0IMD5</accession>
<keyword evidence="10" id="KW-1185">Reference proteome</keyword>
<comment type="similarity">
    <text evidence="2">Belongs to the AzlC family.</text>
</comment>
<keyword evidence="7 8" id="KW-0472">Membrane</keyword>
<comment type="subcellular location">
    <subcellularLocation>
        <location evidence="1">Cell membrane</location>
        <topology evidence="1">Multi-pass membrane protein</topology>
    </subcellularLocation>
</comment>
<evidence type="ECO:0000256" key="7">
    <source>
        <dbReference type="ARBA" id="ARBA00023136"/>
    </source>
</evidence>
<feature type="transmembrane region" description="Helical" evidence="8">
    <location>
        <begin position="147"/>
        <end position="169"/>
    </location>
</feature>